<evidence type="ECO:0000256" key="1">
    <source>
        <dbReference type="SAM" id="Phobius"/>
    </source>
</evidence>
<evidence type="ECO:0000313" key="3">
    <source>
        <dbReference type="Proteomes" id="UP000229056"/>
    </source>
</evidence>
<evidence type="ECO:0000313" key="2">
    <source>
        <dbReference type="EMBL" id="PIS06175.1"/>
    </source>
</evidence>
<comment type="caution">
    <text evidence="2">The sequence shown here is derived from an EMBL/GenBank/DDBJ whole genome shotgun (WGS) entry which is preliminary data.</text>
</comment>
<keyword evidence="1" id="KW-0472">Membrane</keyword>
<accession>A0A2H0W4A0</accession>
<sequence>MIYLGTALLLIFSLIFFGHSVYLVEYHDEGEKGAGMFVSSIIGLLSGIALVSVLTANSFVGYAASDSQLPINGLCEVLYSDTTTTYIGKEKIEEVIYPTLIKLPDNQFRLFNLKEKIEPGFFKVSNDYNLVPLQRLIEPEIKKTE</sequence>
<keyword evidence="1" id="KW-0812">Transmembrane</keyword>
<gene>
    <name evidence="2" type="ORF">COT80_01220</name>
</gene>
<organism evidence="2 3">
    <name type="scientific">Candidatus Buchananbacteria bacterium CG10_big_fil_rev_8_21_14_0_10_33_19</name>
    <dbReference type="NCBI Taxonomy" id="1974525"/>
    <lineage>
        <taxon>Bacteria</taxon>
        <taxon>Candidatus Buchananiibacteriota</taxon>
    </lineage>
</organism>
<reference evidence="3" key="1">
    <citation type="submission" date="2017-09" db="EMBL/GenBank/DDBJ databases">
        <title>Depth-based differentiation of microbial function through sediment-hosted aquifers and enrichment of novel symbionts in the deep terrestrial subsurface.</title>
        <authorList>
            <person name="Probst A.J."/>
            <person name="Ladd B."/>
            <person name="Jarett J.K."/>
            <person name="Geller-Mcgrath D.E."/>
            <person name="Sieber C.M.K."/>
            <person name="Emerson J.B."/>
            <person name="Anantharaman K."/>
            <person name="Thomas B.C."/>
            <person name="Malmstrom R."/>
            <person name="Stieglmeier M."/>
            <person name="Klingl A."/>
            <person name="Woyke T."/>
            <person name="Ryan C.M."/>
            <person name="Banfield J.F."/>
        </authorList>
    </citation>
    <scope>NUCLEOTIDE SEQUENCE [LARGE SCALE GENOMIC DNA]</scope>
</reference>
<name>A0A2H0W4A0_9BACT</name>
<dbReference type="AlphaFoldDB" id="A0A2H0W4A0"/>
<protein>
    <submittedName>
        <fullName evidence="2">Uncharacterized protein</fullName>
    </submittedName>
</protein>
<feature type="transmembrane region" description="Helical" evidence="1">
    <location>
        <begin position="33"/>
        <end position="54"/>
    </location>
</feature>
<dbReference type="Proteomes" id="UP000229056">
    <property type="component" value="Unassembled WGS sequence"/>
</dbReference>
<dbReference type="EMBL" id="PEZY01000005">
    <property type="protein sequence ID" value="PIS06175.1"/>
    <property type="molecule type" value="Genomic_DNA"/>
</dbReference>
<proteinExistence type="predicted"/>
<keyword evidence="1" id="KW-1133">Transmembrane helix</keyword>